<name>A0ABQ5YFD8_9NEIS</name>
<organism evidence="2 3">
    <name type="scientific">Chitinimonas prasina</name>
    <dbReference type="NCBI Taxonomy" id="1434937"/>
    <lineage>
        <taxon>Bacteria</taxon>
        <taxon>Pseudomonadati</taxon>
        <taxon>Pseudomonadota</taxon>
        <taxon>Betaproteobacteria</taxon>
        <taxon>Neisseriales</taxon>
        <taxon>Chitinibacteraceae</taxon>
        <taxon>Chitinimonas</taxon>
    </lineage>
</organism>
<dbReference type="RefSeq" id="WP_284195169.1">
    <property type="nucleotide sequence ID" value="NZ_BSOG01000001.1"/>
</dbReference>
<accession>A0ABQ5YFD8</accession>
<dbReference type="Proteomes" id="UP001156706">
    <property type="component" value="Unassembled WGS sequence"/>
</dbReference>
<dbReference type="InterPro" id="IPR025362">
    <property type="entry name" value="DUF4266"/>
</dbReference>
<protein>
    <recommendedName>
        <fullName evidence="1">DUF4266 domain-containing protein</fullName>
    </recommendedName>
</protein>
<keyword evidence="3" id="KW-1185">Reference proteome</keyword>
<dbReference type="EMBL" id="BSOG01000001">
    <property type="protein sequence ID" value="GLR12031.1"/>
    <property type="molecule type" value="Genomic_DNA"/>
</dbReference>
<comment type="caution">
    <text evidence="2">The sequence shown here is derived from an EMBL/GenBank/DDBJ whole genome shotgun (WGS) entry which is preliminary data.</text>
</comment>
<proteinExistence type="predicted"/>
<dbReference type="Pfam" id="PF14086">
    <property type="entry name" value="DUF4266"/>
    <property type="match status" value="1"/>
</dbReference>
<evidence type="ECO:0000313" key="3">
    <source>
        <dbReference type="Proteomes" id="UP001156706"/>
    </source>
</evidence>
<evidence type="ECO:0000313" key="2">
    <source>
        <dbReference type="EMBL" id="GLR12031.1"/>
    </source>
</evidence>
<sequence length="67" mass="7031">MRICLLLSMTLLAGCATVQPWEKGHLAKPIMAFDPDPLTARQHKQIYTSKEAASGGQGVGTGGCGCN</sequence>
<reference evidence="3" key="1">
    <citation type="journal article" date="2019" name="Int. J. Syst. Evol. Microbiol.">
        <title>The Global Catalogue of Microorganisms (GCM) 10K type strain sequencing project: providing services to taxonomists for standard genome sequencing and annotation.</title>
        <authorList>
            <consortium name="The Broad Institute Genomics Platform"/>
            <consortium name="The Broad Institute Genome Sequencing Center for Infectious Disease"/>
            <person name="Wu L."/>
            <person name="Ma J."/>
        </authorList>
    </citation>
    <scope>NUCLEOTIDE SEQUENCE [LARGE SCALE GENOMIC DNA]</scope>
    <source>
        <strain evidence="3">NBRC 110044</strain>
    </source>
</reference>
<gene>
    <name evidence="2" type="ORF">GCM10007907_08210</name>
</gene>
<evidence type="ECO:0000259" key="1">
    <source>
        <dbReference type="Pfam" id="PF14086"/>
    </source>
</evidence>
<dbReference type="PROSITE" id="PS51257">
    <property type="entry name" value="PROKAR_LIPOPROTEIN"/>
    <property type="match status" value="1"/>
</dbReference>
<feature type="domain" description="DUF4266" evidence="1">
    <location>
        <begin position="18"/>
        <end position="67"/>
    </location>
</feature>